<reference evidence="2 3" key="1">
    <citation type="journal article" date="2024" name="Science">
        <title>Giant polyketide synthase enzymes in the biosynthesis of giant marine polyether toxins.</title>
        <authorList>
            <person name="Fallon T.R."/>
            <person name="Shende V.V."/>
            <person name="Wierzbicki I.H."/>
            <person name="Pendleton A.L."/>
            <person name="Watervoot N.F."/>
            <person name="Auber R.P."/>
            <person name="Gonzalez D.J."/>
            <person name="Wisecaver J.H."/>
            <person name="Moore B.S."/>
        </authorList>
    </citation>
    <scope>NUCLEOTIDE SEQUENCE [LARGE SCALE GENOMIC DNA]</scope>
    <source>
        <strain evidence="2 3">12B1</strain>
    </source>
</reference>
<dbReference type="EMBL" id="JBGBPQ010000016">
    <property type="protein sequence ID" value="KAL1508826.1"/>
    <property type="molecule type" value="Genomic_DNA"/>
</dbReference>
<evidence type="ECO:0008006" key="4">
    <source>
        <dbReference type="Google" id="ProtNLM"/>
    </source>
</evidence>
<feature type="chain" id="PRO_5044245714" description="DUF4476 domain-containing protein" evidence="1">
    <location>
        <begin position="22"/>
        <end position="257"/>
    </location>
</feature>
<dbReference type="Proteomes" id="UP001515480">
    <property type="component" value="Unassembled WGS sequence"/>
</dbReference>
<evidence type="ECO:0000313" key="2">
    <source>
        <dbReference type="EMBL" id="KAL1508826.1"/>
    </source>
</evidence>
<gene>
    <name evidence="2" type="ORF">AB1Y20_004921</name>
</gene>
<name>A0AB34IXR3_PRYPA</name>
<dbReference type="PROSITE" id="PS51257">
    <property type="entry name" value="PROKAR_LIPOPROTEIN"/>
    <property type="match status" value="1"/>
</dbReference>
<sequence length="257" mass="27898">MAVRLAALLAPLLAGACCSAARPPSTSLRTSRTSPSPRVPPWPRRRVAFAAFALSVPIDSLSSALSLSPASRAHAFVAGSDRETSGLVVLRVAEVCDFQEKLLRSIGACSTSTPSAQAKAAADQFGNLYCGEGYQVNPGQILYGTGVMLRNSNLDGNMKLMISAEIPRSKRDDAVKQAVTVMNTFNRLIETAGNYSQFEGADYFVIAGIYSDARAELARFFDLLPPDSQARFFNFADEVRKYEEKVSREDGIERMKQ</sequence>
<organism evidence="2 3">
    <name type="scientific">Prymnesium parvum</name>
    <name type="common">Toxic golden alga</name>
    <dbReference type="NCBI Taxonomy" id="97485"/>
    <lineage>
        <taxon>Eukaryota</taxon>
        <taxon>Haptista</taxon>
        <taxon>Haptophyta</taxon>
        <taxon>Prymnesiophyceae</taxon>
        <taxon>Prymnesiales</taxon>
        <taxon>Prymnesiaceae</taxon>
        <taxon>Prymnesium</taxon>
    </lineage>
</organism>
<evidence type="ECO:0000313" key="3">
    <source>
        <dbReference type="Proteomes" id="UP001515480"/>
    </source>
</evidence>
<dbReference type="AlphaFoldDB" id="A0AB34IXR3"/>
<feature type="signal peptide" evidence="1">
    <location>
        <begin position="1"/>
        <end position="21"/>
    </location>
</feature>
<keyword evidence="1" id="KW-0732">Signal</keyword>
<comment type="caution">
    <text evidence="2">The sequence shown here is derived from an EMBL/GenBank/DDBJ whole genome shotgun (WGS) entry which is preliminary data.</text>
</comment>
<accession>A0AB34IXR3</accession>
<evidence type="ECO:0000256" key="1">
    <source>
        <dbReference type="SAM" id="SignalP"/>
    </source>
</evidence>
<proteinExistence type="predicted"/>
<keyword evidence="3" id="KW-1185">Reference proteome</keyword>
<protein>
    <recommendedName>
        <fullName evidence="4">DUF4476 domain-containing protein</fullName>
    </recommendedName>
</protein>